<dbReference type="Proteomes" id="UP000461730">
    <property type="component" value="Unassembled WGS sequence"/>
</dbReference>
<evidence type="ECO:0000313" key="6">
    <source>
        <dbReference type="Proteomes" id="UP000461730"/>
    </source>
</evidence>
<feature type="domain" description="Type I restriction modification DNA specificity" evidence="4">
    <location>
        <begin position="194"/>
        <end position="351"/>
    </location>
</feature>
<dbReference type="InterPro" id="IPR052021">
    <property type="entry name" value="Type-I_RS_S_subunit"/>
</dbReference>
<dbReference type="SUPFAM" id="SSF116734">
    <property type="entry name" value="DNA methylase specificity domain"/>
    <property type="match status" value="2"/>
</dbReference>
<evidence type="ECO:0000256" key="2">
    <source>
        <dbReference type="ARBA" id="ARBA00022747"/>
    </source>
</evidence>
<keyword evidence="2" id="KW-0680">Restriction system</keyword>
<dbReference type="InterPro" id="IPR000055">
    <property type="entry name" value="Restrct_endonuc_typeI_TRD"/>
</dbReference>
<dbReference type="EMBL" id="WRXN01000006">
    <property type="protein sequence ID" value="MVT09521.1"/>
    <property type="molecule type" value="Genomic_DNA"/>
</dbReference>
<feature type="domain" description="Type I restriction modification DNA specificity" evidence="4">
    <location>
        <begin position="2"/>
        <end position="171"/>
    </location>
</feature>
<protein>
    <recommendedName>
        <fullName evidence="4">Type I restriction modification DNA specificity domain-containing protein</fullName>
    </recommendedName>
</protein>
<evidence type="ECO:0000256" key="3">
    <source>
        <dbReference type="ARBA" id="ARBA00023125"/>
    </source>
</evidence>
<dbReference type="CDD" id="cd17273">
    <property type="entry name" value="RMtype1_S_EcoJA69PI-TRD1-CR1_like"/>
    <property type="match status" value="1"/>
</dbReference>
<proteinExistence type="inferred from homology"/>
<gene>
    <name evidence="5" type="ORF">GO493_14725</name>
</gene>
<keyword evidence="6" id="KW-1185">Reference proteome</keyword>
<reference evidence="5 6" key="1">
    <citation type="submission" date="2019-12" db="EMBL/GenBank/DDBJ databases">
        <title>Chitinophaga sp. strain ysch24 (GDMCC 1.1355), whole genome shotgun sequence.</title>
        <authorList>
            <person name="Zhang X."/>
        </authorList>
    </citation>
    <scope>NUCLEOTIDE SEQUENCE [LARGE SCALE GENOMIC DNA]</scope>
    <source>
        <strain evidence="6">ysch24</strain>
    </source>
</reference>
<dbReference type="Gene3D" id="3.90.220.20">
    <property type="entry name" value="DNA methylase specificity domains"/>
    <property type="match status" value="2"/>
</dbReference>
<organism evidence="5 6">
    <name type="scientific">Chitinophaga tropicalis</name>
    <dbReference type="NCBI Taxonomy" id="2683588"/>
    <lineage>
        <taxon>Bacteria</taxon>
        <taxon>Pseudomonadati</taxon>
        <taxon>Bacteroidota</taxon>
        <taxon>Chitinophagia</taxon>
        <taxon>Chitinophagales</taxon>
        <taxon>Chitinophagaceae</taxon>
        <taxon>Chitinophaga</taxon>
    </lineage>
</organism>
<accession>A0A7K1U586</accession>
<dbReference type="GO" id="GO:0003677">
    <property type="term" value="F:DNA binding"/>
    <property type="evidence" value="ECO:0007669"/>
    <property type="project" value="UniProtKB-KW"/>
</dbReference>
<dbReference type="InterPro" id="IPR044946">
    <property type="entry name" value="Restrct_endonuc_typeI_TRD_sf"/>
</dbReference>
<dbReference type="RefSeq" id="WP_157306971.1">
    <property type="nucleotide sequence ID" value="NZ_WRXN01000006.1"/>
</dbReference>
<evidence type="ECO:0000259" key="4">
    <source>
        <dbReference type="Pfam" id="PF01420"/>
    </source>
</evidence>
<name>A0A7K1U586_9BACT</name>
<comment type="caution">
    <text evidence="5">The sequence shown here is derived from an EMBL/GenBank/DDBJ whole genome shotgun (WGS) entry which is preliminary data.</text>
</comment>
<evidence type="ECO:0000313" key="5">
    <source>
        <dbReference type="EMBL" id="MVT09521.1"/>
    </source>
</evidence>
<dbReference type="Pfam" id="PF01420">
    <property type="entry name" value="Methylase_S"/>
    <property type="match status" value="2"/>
</dbReference>
<dbReference type="PANTHER" id="PTHR30408">
    <property type="entry name" value="TYPE-1 RESTRICTION ENZYME ECOKI SPECIFICITY PROTEIN"/>
    <property type="match status" value="1"/>
</dbReference>
<comment type="similarity">
    <text evidence="1">Belongs to the type-I restriction system S methylase family.</text>
</comment>
<dbReference type="GO" id="GO:0009307">
    <property type="term" value="P:DNA restriction-modification system"/>
    <property type="evidence" value="ECO:0007669"/>
    <property type="project" value="UniProtKB-KW"/>
</dbReference>
<dbReference type="AlphaFoldDB" id="A0A7K1U586"/>
<keyword evidence="3" id="KW-0238">DNA-binding</keyword>
<evidence type="ECO:0000256" key="1">
    <source>
        <dbReference type="ARBA" id="ARBA00010923"/>
    </source>
</evidence>
<dbReference type="PANTHER" id="PTHR30408:SF12">
    <property type="entry name" value="TYPE I RESTRICTION ENZYME MJAVIII SPECIFICITY SUBUNIT"/>
    <property type="match status" value="1"/>
</dbReference>
<dbReference type="CDD" id="cd17256">
    <property type="entry name" value="RMtype1_S_EcoJA65PI-TRD1-CR1_like"/>
    <property type="match status" value="1"/>
</dbReference>
<sequence length="575" mass="66509">MKLYKIADIGKIVSGSTPKTGIDSYWNGNIPWVTPKEISALDTPYLNNTERKITEEGYKSCSTYLLPKGSILFSSRAPIGLVAIANIEVCTNQGFKSVILNKGFYPLYIYYILKYNSDRLQSLGVGTTFLELSKLRFEQFEIPIPDYSDQIKIATVLSKAEALIRRRKESIDLLDEFLKSTFLKMFGDPVRNEKGWKKKTLEELVAKDCPLTYGIVQPGDDYPNGVPIVRPMDLTNEDISLKGLKLIDPEISEKFKRTILAGNEILLCVRGTTGVISLATDELVGCNVTRGITPIWFSEDACKLFMFYLLKSTSIQNEISKKTYGSALRQINLSDIRKLELINPPNKLQRKFEDIAKRARLLKTQFQSSLADSEKLYASLSQRAFKGELDLSSFILVEEEEYFPATNDRTEEWHFNQPKTLSVYRKEEDKRKDNKTNRKTTEKNNLAHVEKQDWTRTSFTNIAEIVRMRFWNINLNRSFYFSAEMLYKHLQQTFGDTITYFTTKELLMKPSLQERETFKAFVENALNDERFPIRFEQLFYNADEENFNLEITEADFDLLEKESKQMRSGIYFKIK</sequence>